<evidence type="ECO:0000256" key="4">
    <source>
        <dbReference type="ARBA" id="ARBA00022692"/>
    </source>
</evidence>
<keyword evidence="11" id="KW-1185">Reference proteome</keyword>
<feature type="transmembrane region" description="Helical" evidence="9">
    <location>
        <begin position="851"/>
        <end position="873"/>
    </location>
</feature>
<evidence type="ECO:0000313" key="11">
    <source>
        <dbReference type="Proteomes" id="UP001497600"/>
    </source>
</evidence>
<organism evidence="10 11">
    <name type="scientific">[Candida] anglica</name>
    <dbReference type="NCBI Taxonomy" id="148631"/>
    <lineage>
        <taxon>Eukaryota</taxon>
        <taxon>Fungi</taxon>
        <taxon>Dikarya</taxon>
        <taxon>Ascomycota</taxon>
        <taxon>Saccharomycotina</taxon>
        <taxon>Pichiomycetes</taxon>
        <taxon>Debaryomycetaceae</taxon>
        <taxon>Kurtzmaniella</taxon>
    </lineage>
</organism>
<feature type="transmembrane region" description="Helical" evidence="9">
    <location>
        <begin position="527"/>
        <end position="549"/>
    </location>
</feature>
<feature type="transmembrane region" description="Helical" evidence="9">
    <location>
        <begin position="706"/>
        <end position="725"/>
    </location>
</feature>
<dbReference type="Pfam" id="PF03169">
    <property type="entry name" value="OPT"/>
    <property type="match status" value="1"/>
</dbReference>
<proteinExistence type="inferred from homology"/>
<keyword evidence="6" id="KW-0653">Protein transport</keyword>
<comment type="subcellular location">
    <subcellularLocation>
        <location evidence="1">Membrane</location>
        <topology evidence="1">Multi-pass membrane protein</topology>
    </subcellularLocation>
</comment>
<feature type="transmembrane region" description="Helical" evidence="9">
    <location>
        <begin position="381"/>
        <end position="400"/>
    </location>
</feature>
<dbReference type="InterPro" id="IPR004648">
    <property type="entry name" value="Oligpept_transpt"/>
</dbReference>
<feature type="transmembrane region" description="Helical" evidence="9">
    <location>
        <begin position="818"/>
        <end position="839"/>
    </location>
</feature>
<dbReference type="Proteomes" id="UP001497600">
    <property type="component" value="Chromosome C"/>
</dbReference>
<accession>A0ABP0E9D2</accession>
<feature type="transmembrane region" description="Helical" evidence="9">
    <location>
        <begin position="623"/>
        <end position="641"/>
    </location>
</feature>
<dbReference type="PANTHER" id="PTHR22601">
    <property type="entry name" value="ISP4 LIKE PROTEIN"/>
    <property type="match status" value="1"/>
</dbReference>
<dbReference type="EMBL" id="OZ004255">
    <property type="protein sequence ID" value="CAK7900783.1"/>
    <property type="molecule type" value="Genomic_DNA"/>
</dbReference>
<feature type="transmembrane region" description="Helical" evidence="9">
    <location>
        <begin position="597"/>
        <end position="617"/>
    </location>
</feature>
<evidence type="ECO:0000256" key="6">
    <source>
        <dbReference type="ARBA" id="ARBA00022927"/>
    </source>
</evidence>
<feature type="transmembrane region" description="Helical" evidence="9">
    <location>
        <begin position="775"/>
        <end position="797"/>
    </location>
</feature>
<dbReference type="InterPro" id="IPR004813">
    <property type="entry name" value="OPT"/>
</dbReference>
<gene>
    <name evidence="10" type="primary">OPT2</name>
    <name evidence="10" type="ORF">CAAN4_C08922</name>
</gene>
<feature type="transmembrane region" description="Helical" evidence="9">
    <location>
        <begin position="420"/>
        <end position="439"/>
    </location>
</feature>
<feature type="transmembrane region" description="Helical" evidence="9">
    <location>
        <begin position="451"/>
        <end position="478"/>
    </location>
</feature>
<evidence type="ECO:0000256" key="2">
    <source>
        <dbReference type="ARBA" id="ARBA00008807"/>
    </source>
</evidence>
<reference evidence="10 11" key="1">
    <citation type="submission" date="2024-01" db="EMBL/GenBank/DDBJ databases">
        <authorList>
            <consortium name="Genoscope - CEA"/>
            <person name="William W."/>
        </authorList>
    </citation>
    <scope>NUCLEOTIDE SEQUENCE [LARGE SCALE GENOMIC DNA]</scope>
    <source>
        <strain evidence="10 11">29B2s-10</strain>
    </source>
</reference>
<name>A0ABP0E9D2_9ASCO</name>
<keyword evidence="7 9" id="KW-1133">Transmembrane helix</keyword>
<evidence type="ECO:0000256" key="5">
    <source>
        <dbReference type="ARBA" id="ARBA00022856"/>
    </source>
</evidence>
<evidence type="ECO:0000256" key="9">
    <source>
        <dbReference type="SAM" id="Phobius"/>
    </source>
</evidence>
<comment type="similarity">
    <text evidence="2">Belongs to the oligopeptide OPT transporter family.</text>
</comment>
<feature type="transmembrane region" description="Helical" evidence="9">
    <location>
        <begin position="745"/>
        <end position="763"/>
    </location>
</feature>
<evidence type="ECO:0000256" key="8">
    <source>
        <dbReference type="ARBA" id="ARBA00023136"/>
    </source>
</evidence>
<feature type="transmembrane region" description="Helical" evidence="9">
    <location>
        <begin position="323"/>
        <end position="342"/>
    </location>
</feature>
<keyword evidence="8 9" id="KW-0472">Membrane</keyword>
<keyword evidence="5" id="KW-0571">Peptide transport</keyword>
<keyword evidence="3" id="KW-0813">Transport</keyword>
<dbReference type="NCBIfam" id="TIGR00727">
    <property type="entry name" value="ISP4_OPT"/>
    <property type="match status" value="1"/>
</dbReference>
<evidence type="ECO:0000256" key="3">
    <source>
        <dbReference type="ARBA" id="ARBA00022448"/>
    </source>
</evidence>
<evidence type="ECO:0000256" key="7">
    <source>
        <dbReference type="ARBA" id="ARBA00022989"/>
    </source>
</evidence>
<evidence type="ECO:0000313" key="10">
    <source>
        <dbReference type="EMBL" id="CAK7900783.1"/>
    </source>
</evidence>
<feature type="transmembrane region" description="Helical" evidence="9">
    <location>
        <begin position="648"/>
        <end position="666"/>
    </location>
</feature>
<sequence length="921" mass="104250">MSEKGNGLGITSIKSGASHLDPEDHKVDLAAISSQPIGLEDVGLNLTPEQKYFILRRLNYDTLLSYEDLPVAATFMIEKVAQLQIPEALEILKETLDEYSNDFNFPAKDLELIEKLVSLEGSTGIKSKLAENLSEEFTDQEKSSSSSKEEIKVEILEESSFDGHSADYYEVVDWNLQVRLEAALQAYHSPYPEVRSVTDPFDDPNTPCETLRAYVLGFIWVAIGAFINMFFSERQPRISLGSSVVQLFLYPCGKFWELVIPDYTVKITKNFSFRLNPGPWSYKEQMFSTIIYSVSAGNSYIAYNIYTQRVPVFYGNTWTTMGYQSLLVLATNFLGFGFAGILRRFAAYPVKAIWPDILPTLALNRALLKQERKENINGWKISRYNFFFVVTTASFLYFWFPNYLFQALSTFNWMTWIAPQNFNLAMITGSISGMGVNPIPSFDVNVLTMNGPLVVPFFTQASSFAGMVLSFFVIIAIWQSNNKWTGFLPLNSNSIFNNKGSRYVVSNVLDENGLLDEAKYAQYGPPYYSAANLVLYGSFIALYPFSVFYESIIRWREIKDSFIAVYKTFRYFNRSGLEGLKDPHTRMMAHYKEVPEWCFMVILVISTVLAILCVKLYPETQTPVWAIFFAIGINIVFLIPLTALHASTGWGFGLNVLVQLIMGYALPGNSQALMFIKALGYNIEGQAGNYVSDQKMAHYAKIPARAIFRGQLLSVFLNSFIGLAVMNWQIDSMSDICTPYQKLKFTCPSATTFFSASVIWGTIGPKRVFGGLYPIMQYCFLIGFLLVPVALAFKWYAPKKLTRHFQPSIVMGGFLSWAPYNFSYYTGSLYLSIAFMYYIKKHYLGWWEKYNFVLSGALDAGIAFSSIIMFFAVQYNDKSISWWGNNVPYEGIDGGVGQRARLNVTESAPDGYFGLRIGNFP</sequence>
<feature type="transmembrane region" description="Helical" evidence="9">
    <location>
        <begin position="211"/>
        <end position="231"/>
    </location>
</feature>
<keyword evidence="4 9" id="KW-0812">Transmembrane</keyword>
<protein>
    <submittedName>
        <fullName evidence="10">Oligopeptide transporter 2</fullName>
    </submittedName>
</protein>
<evidence type="ECO:0000256" key="1">
    <source>
        <dbReference type="ARBA" id="ARBA00004141"/>
    </source>
</evidence>
<dbReference type="NCBIfam" id="TIGR00728">
    <property type="entry name" value="OPT_sfam"/>
    <property type="match status" value="1"/>
</dbReference>